<dbReference type="CDD" id="cd23659">
    <property type="entry name" value="USP_At3g01520-like"/>
    <property type="match status" value="1"/>
</dbReference>
<evidence type="ECO:0000259" key="1">
    <source>
        <dbReference type="Pfam" id="PF00582"/>
    </source>
</evidence>
<reference evidence="2 3" key="1">
    <citation type="submission" date="2019-04" db="EMBL/GenBank/DDBJ databases">
        <title>An improved genome assembly and genetic linkage map for asparagus bean, Vigna unguiculata ssp. sesquipedialis.</title>
        <authorList>
            <person name="Xia Q."/>
            <person name="Zhang R."/>
            <person name="Dong Y."/>
        </authorList>
    </citation>
    <scope>NUCLEOTIDE SEQUENCE [LARGE SCALE GENOMIC DNA]</scope>
    <source>
        <tissue evidence="2">Leaf</tissue>
    </source>
</reference>
<dbReference type="PANTHER" id="PTHR31964:SF125">
    <property type="entry name" value="OS05G0357525 PROTEIN"/>
    <property type="match status" value="1"/>
</dbReference>
<sequence>MSEESRKERRVLVAVDETAESMYALSWSLKNIIFQNSSDTLILLYVKPHQPAFAPLDSTGIMDDPETPGCLFSPDVNATIEKYSKVVADCVLQKSKKMCKDLENVKVETQIESGDPKDVICEMSRKLNVDLLVMGCHSHGDIRRAVLGSVSNHCSQNVKCPVLIVKKPKPHAGAGD</sequence>
<dbReference type="AlphaFoldDB" id="A0A4D6MDJ4"/>
<dbReference type="OrthoDB" id="843225at2759"/>
<dbReference type="InterPro" id="IPR006015">
    <property type="entry name" value="Universal_stress_UspA"/>
</dbReference>
<evidence type="ECO:0000313" key="3">
    <source>
        <dbReference type="Proteomes" id="UP000501690"/>
    </source>
</evidence>
<dbReference type="InterPro" id="IPR006016">
    <property type="entry name" value="UspA"/>
</dbReference>
<dbReference type="Proteomes" id="UP000501690">
    <property type="component" value="Linkage Group LG6"/>
</dbReference>
<dbReference type="Pfam" id="PF00582">
    <property type="entry name" value="Usp"/>
    <property type="match status" value="1"/>
</dbReference>
<gene>
    <name evidence="2" type="ORF">DEO72_LG6g3139</name>
</gene>
<dbReference type="PANTHER" id="PTHR31964">
    <property type="entry name" value="ADENINE NUCLEOTIDE ALPHA HYDROLASES-LIKE SUPERFAMILY PROTEIN"/>
    <property type="match status" value="1"/>
</dbReference>
<evidence type="ECO:0000313" key="2">
    <source>
        <dbReference type="EMBL" id="QCD98418.1"/>
    </source>
</evidence>
<dbReference type="Gene3D" id="3.40.50.620">
    <property type="entry name" value="HUPs"/>
    <property type="match status" value="1"/>
</dbReference>
<accession>A0A4D6MDJ4</accession>
<dbReference type="PRINTS" id="PR01438">
    <property type="entry name" value="UNVRSLSTRESS"/>
</dbReference>
<organism evidence="2 3">
    <name type="scientific">Vigna unguiculata</name>
    <name type="common">Cowpea</name>
    <dbReference type="NCBI Taxonomy" id="3917"/>
    <lineage>
        <taxon>Eukaryota</taxon>
        <taxon>Viridiplantae</taxon>
        <taxon>Streptophyta</taxon>
        <taxon>Embryophyta</taxon>
        <taxon>Tracheophyta</taxon>
        <taxon>Spermatophyta</taxon>
        <taxon>Magnoliopsida</taxon>
        <taxon>eudicotyledons</taxon>
        <taxon>Gunneridae</taxon>
        <taxon>Pentapetalae</taxon>
        <taxon>rosids</taxon>
        <taxon>fabids</taxon>
        <taxon>Fabales</taxon>
        <taxon>Fabaceae</taxon>
        <taxon>Papilionoideae</taxon>
        <taxon>50 kb inversion clade</taxon>
        <taxon>NPAAA clade</taxon>
        <taxon>indigoferoid/millettioid clade</taxon>
        <taxon>Phaseoleae</taxon>
        <taxon>Vigna</taxon>
    </lineage>
</organism>
<feature type="domain" description="UspA" evidence="1">
    <location>
        <begin position="9"/>
        <end position="166"/>
    </location>
</feature>
<protein>
    <submittedName>
        <fullName evidence="2">Universal stress protein A</fullName>
    </submittedName>
</protein>
<dbReference type="InterPro" id="IPR014729">
    <property type="entry name" value="Rossmann-like_a/b/a_fold"/>
</dbReference>
<dbReference type="EMBL" id="CP039350">
    <property type="protein sequence ID" value="QCD98418.1"/>
    <property type="molecule type" value="Genomic_DNA"/>
</dbReference>
<dbReference type="Gramene" id="Vigun01g209900.1.v1.2">
    <property type="protein sequence ID" value="Vigun01g209900.1.v1.2"/>
    <property type="gene ID" value="Vigun01g209900.v1.2"/>
</dbReference>
<dbReference type="SUPFAM" id="SSF52402">
    <property type="entry name" value="Adenine nucleotide alpha hydrolases-like"/>
    <property type="match status" value="1"/>
</dbReference>
<keyword evidence="3" id="KW-1185">Reference proteome</keyword>
<proteinExistence type="predicted"/>
<name>A0A4D6MDJ4_VIGUN</name>